<keyword evidence="10" id="KW-0408">Iron</keyword>
<evidence type="ECO:0000256" key="8">
    <source>
        <dbReference type="ARBA" id="ARBA00022982"/>
    </source>
</evidence>
<evidence type="ECO:0000313" key="14">
    <source>
        <dbReference type="Proteomes" id="UP000018949"/>
    </source>
</evidence>
<evidence type="ECO:0000256" key="11">
    <source>
        <dbReference type="ARBA" id="ARBA00023136"/>
    </source>
</evidence>
<dbReference type="InterPro" id="IPR002585">
    <property type="entry name" value="Cyt-d_ubiquinol_oxidase_su_1"/>
</dbReference>
<protein>
    <submittedName>
        <fullName evidence="13">Cytochrome d ubiquinol oxidase subunit I</fullName>
    </submittedName>
</protein>
<keyword evidence="3" id="KW-0813">Transport</keyword>
<keyword evidence="7" id="KW-0479">Metal-binding</keyword>
<feature type="transmembrane region" description="Helical" evidence="12">
    <location>
        <begin position="184"/>
        <end position="208"/>
    </location>
</feature>
<feature type="transmembrane region" description="Helical" evidence="12">
    <location>
        <begin position="94"/>
        <end position="117"/>
    </location>
</feature>
<evidence type="ECO:0000313" key="13">
    <source>
        <dbReference type="EMBL" id="GAE45702.1"/>
    </source>
</evidence>
<reference evidence="13 14" key="1">
    <citation type="submission" date="2013-12" db="EMBL/GenBank/DDBJ databases">
        <title>NBRP : Genome information of microbial organism related human and environment.</title>
        <authorList>
            <person name="Hattori M."/>
            <person name="Oshima K."/>
            <person name="Inaba H."/>
            <person name="Suda W."/>
            <person name="Sakamoto M."/>
            <person name="Iino T."/>
            <person name="Kitahara M."/>
            <person name="Oshida Y."/>
            <person name="Iida T."/>
            <person name="Kudo T."/>
            <person name="Itoh T."/>
            <person name="Ahmed I."/>
            <person name="Ohkuma M."/>
        </authorList>
    </citation>
    <scope>NUCLEOTIDE SEQUENCE [LARGE SCALE GENOMIC DNA]</scope>
    <source>
        <strain evidence="13 14">JCM 21738</strain>
    </source>
</reference>
<evidence type="ECO:0000256" key="1">
    <source>
        <dbReference type="ARBA" id="ARBA00004651"/>
    </source>
</evidence>
<feature type="transmembrane region" description="Helical" evidence="12">
    <location>
        <begin position="61"/>
        <end position="82"/>
    </location>
</feature>
<evidence type="ECO:0000256" key="2">
    <source>
        <dbReference type="ARBA" id="ARBA00009819"/>
    </source>
</evidence>
<dbReference type="GO" id="GO:0009055">
    <property type="term" value="F:electron transfer activity"/>
    <property type="evidence" value="ECO:0007669"/>
    <property type="project" value="InterPro"/>
</dbReference>
<keyword evidence="6 12" id="KW-0812">Transmembrane</keyword>
<sequence>MGNEESVFFSRVLTELTLSFHIIYATIGVGIPLMIMIAQWLGIKKQDEHYILLARRWTRGFVITVAVGVVTGTAIGLQLSLLWPNFMELAGNVIALPLFMETFAFFFEAIFLGIYLYTWDRFENQKKHLLLLIPVAVGASFSAVFITIVNAFMNAPQGFDLVNGQLVNINPVLAMFNPAMPTKVAHVLATAYMTSAFVLASIGAFRLLKGSNHIYHKKRYF</sequence>
<dbReference type="GO" id="GO:0046872">
    <property type="term" value="F:metal ion binding"/>
    <property type="evidence" value="ECO:0007669"/>
    <property type="project" value="UniProtKB-KW"/>
</dbReference>
<organism evidence="13 14">
    <name type="scientific">Mesobacillus boroniphilus JCM 21738</name>
    <dbReference type="NCBI Taxonomy" id="1294265"/>
    <lineage>
        <taxon>Bacteria</taxon>
        <taxon>Bacillati</taxon>
        <taxon>Bacillota</taxon>
        <taxon>Bacilli</taxon>
        <taxon>Bacillales</taxon>
        <taxon>Bacillaceae</taxon>
        <taxon>Mesobacillus</taxon>
    </lineage>
</organism>
<comment type="caution">
    <text evidence="13">The sequence shown here is derived from an EMBL/GenBank/DDBJ whole genome shotgun (WGS) entry which is preliminary data.</text>
</comment>
<dbReference type="GO" id="GO:0020037">
    <property type="term" value="F:heme binding"/>
    <property type="evidence" value="ECO:0007669"/>
    <property type="project" value="TreeGrafter"/>
</dbReference>
<keyword evidence="4" id="KW-1003">Cell membrane</keyword>
<evidence type="ECO:0000256" key="10">
    <source>
        <dbReference type="ARBA" id="ARBA00023004"/>
    </source>
</evidence>
<gene>
    <name evidence="13" type="ORF">JCM21738_2536</name>
</gene>
<comment type="subcellular location">
    <subcellularLocation>
        <location evidence="1">Cell membrane</location>
        <topology evidence="1">Multi-pass membrane protein</topology>
    </subcellularLocation>
</comment>
<comment type="similarity">
    <text evidence="2">Belongs to the cytochrome ubiquinol oxidase subunit 1 family.</text>
</comment>
<dbReference type="GO" id="GO:0005886">
    <property type="term" value="C:plasma membrane"/>
    <property type="evidence" value="ECO:0007669"/>
    <property type="project" value="UniProtKB-SubCell"/>
</dbReference>
<name>W4RNI9_9BACI</name>
<dbReference type="EMBL" id="BAUW01000027">
    <property type="protein sequence ID" value="GAE45702.1"/>
    <property type="molecule type" value="Genomic_DNA"/>
</dbReference>
<dbReference type="PANTHER" id="PTHR30365">
    <property type="entry name" value="CYTOCHROME D UBIQUINOL OXIDASE"/>
    <property type="match status" value="1"/>
</dbReference>
<keyword evidence="8" id="KW-0249">Electron transport</keyword>
<evidence type="ECO:0000256" key="9">
    <source>
        <dbReference type="ARBA" id="ARBA00022989"/>
    </source>
</evidence>
<evidence type="ECO:0000256" key="4">
    <source>
        <dbReference type="ARBA" id="ARBA00022475"/>
    </source>
</evidence>
<evidence type="ECO:0000256" key="12">
    <source>
        <dbReference type="SAM" id="Phobius"/>
    </source>
</evidence>
<dbReference type="GO" id="GO:0019646">
    <property type="term" value="P:aerobic electron transport chain"/>
    <property type="evidence" value="ECO:0007669"/>
    <property type="project" value="InterPro"/>
</dbReference>
<keyword evidence="11 12" id="KW-0472">Membrane</keyword>
<feature type="transmembrane region" description="Helical" evidence="12">
    <location>
        <begin position="129"/>
        <end position="153"/>
    </location>
</feature>
<accession>W4RNI9</accession>
<dbReference type="Proteomes" id="UP000018949">
    <property type="component" value="Unassembled WGS sequence"/>
</dbReference>
<evidence type="ECO:0000256" key="6">
    <source>
        <dbReference type="ARBA" id="ARBA00022692"/>
    </source>
</evidence>
<evidence type="ECO:0000256" key="5">
    <source>
        <dbReference type="ARBA" id="ARBA00022617"/>
    </source>
</evidence>
<feature type="transmembrane region" description="Helical" evidence="12">
    <location>
        <begin position="20"/>
        <end position="41"/>
    </location>
</feature>
<keyword evidence="14" id="KW-1185">Reference proteome</keyword>
<dbReference type="PANTHER" id="PTHR30365:SF14">
    <property type="entry name" value="CYTOCHROME BD MENAQUINOL OXIDASE SUBUNIT I-RELATED"/>
    <property type="match status" value="1"/>
</dbReference>
<dbReference type="GO" id="GO:0070069">
    <property type="term" value="C:cytochrome complex"/>
    <property type="evidence" value="ECO:0007669"/>
    <property type="project" value="InterPro"/>
</dbReference>
<dbReference type="GO" id="GO:0016682">
    <property type="term" value="F:oxidoreductase activity, acting on diphenols and related substances as donors, oxygen as acceptor"/>
    <property type="evidence" value="ECO:0007669"/>
    <property type="project" value="TreeGrafter"/>
</dbReference>
<proteinExistence type="inferred from homology"/>
<dbReference type="AlphaFoldDB" id="W4RNI9"/>
<dbReference type="Pfam" id="PF01654">
    <property type="entry name" value="Cyt_bd_oxida_I"/>
    <property type="match status" value="1"/>
</dbReference>
<keyword evidence="9 12" id="KW-1133">Transmembrane helix</keyword>
<keyword evidence="5" id="KW-0349">Heme</keyword>
<evidence type="ECO:0000256" key="3">
    <source>
        <dbReference type="ARBA" id="ARBA00022448"/>
    </source>
</evidence>
<dbReference type="eggNOG" id="COG1271">
    <property type="taxonomic scope" value="Bacteria"/>
</dbReference>
<evidence type="ECO:0000256" key="7">
    <source>
        <dbReference type="ARBA" id="ARBA00022723"/>
    </source>
</evidence>